<sequence>MDPELVVQTLNFHGQQLTKLWENERGVASLQVVSSRDIDYQVYQNRSKDLGFQERGKRIRLHQFIVDKAHQLYKAEKKPKDTVYFFPLMPPLESFCHFDKTEARTNFFHSIKVGDVLIGQVQQKTFHGLGFRVVATEGTTILRDVRELAIKGSVHPDQFNAASDRKDGAFNTGDLIRCEVLDINADNEKLNCGMKGLHQSAEQSDLQLGVITKEDLPKSYKTMVDLTGKSYEECLQSNRTFRNPSAIEHLSNSLGLDLSSAASDSFLKGLNAPVEGSDYADELRRSQNSKWATKSVAEGIKYFKAGLETEAFQCLNKALHIDAVNIEGLVARGAL</sequence>
<dbReference type="Proteomes" id="UP000076858">
    <property type="component" value="Unassembled WGS sequence"/>
</dbReference>
<reference evidence="1 2" key="1">
    <citation type="submission" date="2016-03" db="EMBL/GenBank/DDBJ databases">
        <title>EvidentialGene: Evidence-directed Construction of Genes on Genomes.</title>
        <authorList>
            <person name="Gilbert D.G."/>
            <person name="Choi J.-H."/>
            <person name="Mockaitis K."/>
            <person name="Colbourne J."/>
            <person name="Pfrender M."/>
        </authorList>
    </citation>
    <scope>NUCLEOTIDE SEQUENCE [LARGE SCALE GENOMIC DNA]</scope>
    <source>
        <strain evidence="1 2">Xinb3</strain>
        <tissue evidence="1">Complete organism</tissue>
    </source>
</reference>
<dbReference type="OrthoDB" id="1914839at2759"/>
<dbReference type="InterPro" id="IPR039190">
    <property type="entry name" value="TTC14"/>
</dbReference>
<dbReference type="SUPFAM" id="SSF50249">
    <property type="entry name" value="Nucleic acid-binding proteins"/>
    <property type="match status" value="1"/>
</dbReference>
<name>A0A162PT85_9CRUS</name>
<dbReference type="STRING" id="35525.A0A162PT85"/>
<dbReference type="PANTHER" id="PTHR23184">
    <property type="entry name" value="TETRATRICOPEPTIDE REPEAT PROTEIN 14"/>
    <property type="match status" value="1"/>
</dbReference>
<gene>
    <name evidence="1" type="ORF">APZ42_014482</name>
</gene>
<dbReference type="PANTHER" id="PTHR23184:SF9">
    <property type="entry name" value="TETRATRICOPEPTIDE REPEAT PROTEIN 14"/>
    <property type="match status" value="1"/>
</dbReference>
<dbReference type="EMBL" id="LRGB01000443">
    <property type="protein sequence ID" value="KZS19131.1"/>
    <property type="molecule type" value="Genomic_DNA"/>
</dbReference>
<evidence type="ECO:0000313" key="2">
    <source>
        <dbReference type="Proteomes" id="UP000076858"/>
    </source>
</evidence>
<dbReference type="InterPro" id="IPR012340">
    <property type="entry name" value="NA-bd_OB-fold"/>
</dbReference>
<protein>
    <submittedName>
        <fullName evidence="1">Uncharacterized protein</fullName>
    </submittedName>
</protein>
<accession>A0A162PT85</accession>
<dbReference type="AlphaFoldDB" id="A0A162PT85"/>
<keyword evidence="2" id="KW-1185">Reference proteome</keyword>
<organism evidence="1 2">
    <name type="scientific">Daphnia magna</name>
    <dbReference type="NCBI Taxonomy" id="35525"/>
    <lineage>
        <taxon>Eukaryota</taxon>
        <taxon>Metazoa</taxon>
        <taxon>Ecdysozoa</taxon>
        <taxon>Arthropoda</taxon>
        <taxon>Crustacea</taxon>
        <taxon>Branchiopoda</taxon>
        <taxon>Diplostraca</taxon>
        <taxon>Cladocera</taxon>
        <taxon>Anomopoda</taxon>
        <taxon>Daphniidae</taxon>
        <taxon>Daphnia</taxon>
    </lineage>
</organism>
<proteinExistence type="predicted"/>
<evidence type="ECO:0000313" key="1">
    <source>
        <dbReference type="EMBL" id="KZS19131.1"/>
    </source>
</evidence>
<dbReference type="Gene3D" id="2.40.50.140">
    <property type="entry name" value="Nucleic acid-binding proteins"/>
    <property type="match status" value="1"/>
</dbReference>
<comment type="caution">
    <text evidence="1">The sequence shown here is derived from an EMBL/GenBank/DDBJ whole genome shotgun (WGS) entry which is preliminary data.</text>
</comment>